<protein>
    <submittedName>
        <fullName evidence="1">Uncharacterized protein</fullName>
    </submittedName>
</protein>
<comment type="caution">
    <text evidence="1">The sequence shown here is derived from an EMBL/GenBank/DDBJ whole genome shotgun (WGS) entry which is preliminary data.</text>
</comment>
<accession>A0ABN8S5A2</accession>
<dbReference type="Proteomes" id="UP001159405">
    <property type="component" value="Unassembled WGS sequence"/>
</dbReference>
<keyword evidence="2" id="KW-1185">Reference proteome</keyword>
<proteinExistence type="predicted"/>
<evidence type="ECO:0000313" key="2">
    <source>
        <dbReference type="Proteomes" id="UP001159405"/>
    </source>
</evidence>
<organism evidence="1 2">
    <name type="scientific">Porites lobata</name>
    <dbReference type="NCBI Taxonomy" id="104759"/>
    <lineage>
        <taxon>Eukaryota</taxon>
        <taxon>Metazoa</taxon>
        <taxon>Cnidaria</taxon>
        <taxon>Anthozoa</taxon>
        <taxon>Hexacorallia</taxon>
        <taxon>Scleractinia</taxon>
        <taxon>Fungiina</taxon>
        <taxon>Poritidae</taxon>
        <taxon>Porites</taxon>
    </lineage>
</organism>
<dbReference type="EMBL" id="CALNXK010000510">
    <property type="protein sequence ID" value="CAH3186901.1"/>
    <property type="molecule type" value="Genomic_DNA"/>
</dbReference>
<name>A0ABN8S5A2_9CNID</name>
<evidence type="ECO:0000313" key="1">
    <source>
        <dbReference type="EMBL" id="CAH3186901.1"/>
    </source>
</evidence>
<sequence length="221" mass="24668">MQGSAVLWTSMSETPSQQSKVPLSSIQQLKAQRASQVIRGDAYVFVSHLTPTQQLRVARLVVPILAARDKLVYPIIHGYDVIEEMIRNKGQRGSKVAVVDIMSFALVDVNVESQLLTLPRGIPNRVNITVLRTPQEKLGDLTESQPKIAMKMMTEQAESFAQNNDDDDDVGCIEGLQLNLELSGTSPVQKTCTSILRPMYAEVKHYFEDFITCLVLFTSRM</sequence>
<reference evidence="1 2" key="1">
    <citation type="submission" date="2022-05" db="EMBL/GenBank/DDBJ databases">
        <authorList>
            <consortium name="Genoscope - CEA"/>
            <person name="William W."/>
        </authorList>
    </citation>
    <scope>NUCLEOTIDE SEQUENCE [LARGE SCALE GENOMIC DNA]</scope>
</reference>
<gene>
    <name evidence="1" type="ORF">PLOB_00036463</name>
</gene>